<comment type="caution">
    <text evidence="2">The sequence shown here is derived from an EMBL/GenBank/DDBJ whole genome shotgun (WGS) entry which is preliminary data.</text>
</comment>
<feature type="domain" description="Metallo-beta-lactamase" evidence="1">
    <location>
        <begin position="26"/>
        <end position="220"/>
    </location>
</feature>
<dbReference type="InterPro" id="IPR001279">
    <property type="entry name" value="Metallo-B-lactamas"/>
</dbReference>
<gene>
    <name evidence="2" type="ORF">CYJ40_04300</name>
</gene>
<dbReference type="Gene3D" id="3.60.15.10">
    <property type="entry name" value="Ribonuclease Z/Hydroxyacylglutathione hydrolase-like"/>
    <property type="match status" value="1"/>
</dbReference>
<evidence type="ECO:0000259" key="1">
    <source>
        <dbReference type="SMART" id="SM00849"/>
    </source>
</evidence>
<dbReference type="STRING" id="1176165.GCA_001584405_01348"/>
<dbReference type="PANTHER" id="PTHR42951:SF17">
    <property type="entry name" value="METALLO-BETA-LACTAMASE DOMAIN-CONTAINING PROTEIN"/>
    <property type="match status" value="1"/>
</dbReference>
<accession>A0A2I1II51</accession>
<evidence type="ECO:0000313" key="3">
    <source>
        <dbReference type="Proteomes" id="UP000242755"/>
    </source>
</evidence>
<name>A0A2I1II51_9MICO</name>
<evidence type="ECO:0000313" key="2">
    <source>
        <dbReference type="EMBL" id="PKY70789.1"/>
    </source>
</evidence>
<proteinExistence type="predicted"/>
<organism evidence="2 3">
    <name type="scientific">Brevibacterium ravenspurgense</name>
    <dbReference type="NCBI Taxonomy" id="479117"/>
    <lineage>
        <taxon>Bacteria</taxon>
        <taxon>Bacillati</taxon>
        <taxon>Actinomycetota</taxon>
        <taxon>Actinomycetes</taxon>
        <taxon>Micrococcales</taxon>
        <taxon>Brevibacteriaceae</taxon>
        <taxon>Brevibacterium</taxon>
    </lineage>
</organism>
<reference evidence="2 3" key="1">
    <citation type="submission" date="2017-12" db="EMBL/GenBank/DDBJ databases">
        <title>Phylogenetic diversity of female urinary microbiome.</title>
        <authorList>
            <person name="Thomas-White K."/>
            <person name="Wolfe A.J."/>
        </authorList>
    </citation>
    <scope>NUCLEOTIDE SEQUENCE [LARGE SCALE GENOMIC DNA]</scope>
    <source>
        <strain evidence="2 3">UMB0426</strain>
    </source>
</reference>
<dbReference type="Pfam" id="PF00753">
    <property type="entry name" value="Lactamase_B"/>
    <property type="match status" value="1"/>
</dbReference>
<dbReference type="SMART" id="SM00849">
    <property type="entry name" value="Lactamase_B"/>
    <property type="match status" value="1"/>
</dbReference>
<dbReference type="EMBL" id="PKGO01000003">
    <property type="protein sequence ID" value="PKY70789.1"/>
    <property type="molecule type" value="Genomic_DNA"/>
</dbReference>
<sequence>MRAMSEPAEIIEGTWAIPVPTPFGGHTNAYLLAEDTGFSLIDTGWGSREGLDALMAGIEQAGFTPEDLNGAAVTHHHYGHAGLLQALNQPNIWCGIHGHELKTLKDIRDGKAPTAGFEVAVPRVPAGTVLLADGARLPLSGRTVRAVWTPGHTFGHTVFVEDHPAGTLLYSGDHVPPEEISPAGRLGLDVSYLSRAVNAYTESLTKLENLPADTLVLPGEGQPFRGLHQRIQQINRARAERTAAVALEAEGAQQNQPPESFARFAALMDTAAHMYAAGIPVSELPSWHNR</sequence>
<dbReference type="Proteomes" id="UP000242755">
    <property type="component" value="Unassembled WGS sequence"/>
</dbReference>
<dbReference type="InterPro" id="IPR036866">
    <property type="entry name" value="RibonucZ/Hydroxyglut_hydro"/>
</dbReference>
<dbReference type="SUPFAM" id="SSF56281">
    <property type="entry name" value="Metallo-hydrolase/oxidoreductase"/>
    <property type="match status" value="1"/>
</dbReference>
<protein>
    <recommendedName>
        <fullName evidence="1">Metallo-beta-lactamase domain-containing protein</fullName>
    </recommendedName>
</protein>
<dbReference type="PANTHER" id="PTHR42951">
    <property type="entry name" value="METALLO-BETA-LACTAMASE DOMAIN-CONTAINING"/>
    <property type="match status" value="1"/>
</dbReference>
<dbReference type="InterPro" id="IPR050855">
    <property type="entry name" value="NDM-1-like"/>
</dbReference>
<dbReference type="AlphaFoldDB" id="A0A2I1II51"/>